<dbReference type="GO" id="GO:0009395">
    <property type="term" value="P:phospholipid catabolic process"/>
    <property type="evidence" value="ECO:0007669"/>
    <property type="project" value="TreeGrafter"/>
</dbReference>
<keyword evidence="2" id="KW-0732">Signal</keyword>
<evidence type="ECO:0000313" key="4">
    <source>
        <dbReference type="Proteomes" id="UP000750711"/>
    </source>
</evidence>
<reference evidence="3" key="1">
    <citation type="submission" date="2021-03" db="EMBL/GenBank/DDBJ databases">
        <title>Comparative genomics and phylogenomic investigation of the class Geoglossomycetes provide insights into ecological specialization and systematics.</title>
        <authorList>
            <person name="Melie T."/>
            <person name="Pirro S."/>
            <person name="Miller A.N."/>
            <person name="Quandt A."/>
        </authorList>
    </citation>
    <scope>NUCLEOTIDE SEQUENCE</scope>
    <source>
        <strain evidence="3">CAQ_001_2017</strain>
    </source>
</reference>
<evidence type="ECO:0008006" key="5">
    <source>
        <dbReference type="Google" id="ProtNLM"/>
    </source>
</evidence>
<dbReference type="Proteomes" id="UP000750711">
    <property type="component" value="Unassembled WGS sequence"/>
</dbReference>
<gene>
    <name evidence="3" type="ORF">GP486_006021</name>
</gene>
<organism evidence="3 4">
    <name type="scientific">Trichoglossum hirsutum</name>
    <dbReference type="NCBI Taxonomy" id="265104"/>
    <lineage>
        <taxon>Eukaryota</taxon>
        <taxon>Fungi</taxon>
        <taxon>Dikarya</taxon>
        <taxon>Ascomycota</taxon>
        <taxon>Pezizomycotina</taxon>
        <taxon>Geoglossomycetes</taxon>
        <taxon>Geoglossales</taxon>
        <taxon>Geoglossaceae</taxon>
        <taxon>Trichoglossum</taxon>
    </lineage>
</organism>
<dbReference type="GO" id="GO:0016788">
    <property type="term" value="F:hydrolase activity, acting on ester bonds"/>
    <property type="evidence" value="ECO:0007669"/>
    <property type="project" value="InterPro"/>
</dbReference>
<evidence type="ECO:0000256" key="2">
    <source>
        <dbReference type="SAM" id="SignalP"/>
    </source>
</evidence>
<dbReference type="Pfam" id="PF04185">
    <property type="entry name" value="Phosphoesterase"/>
    <property type="match status" value="1"/>
</dbReference>
<accession>A0A9P8RL76</accession>
<evidence type="ECO:0000256" key="1">
    <source>
        <dbReference type="ARBA" id="ARBA00022801"/>
    </source>
</evidence>
<dbReference type="Gene3D" id="3.40.720.10">
    <property type="entry name" value="Alkaline Phosphatase, subunit A"/>
    <property type="match status" value="1"/>
</dbReference>
<dbReference type="FunFam" id="3.40.720.10:FF:000064">
    <property type="entry name" value="Probable acid phosphatase Pho610"/>
    <property type="match status" value="1"/>
</dbReference>
<feature type="chain" id="PRO_5040318925" description="Acid phosphatase" evidence="2">
    <location>
        <begin position="23"/>
        <end position="411"/>
    </location>
</feature>
<name>A0A9P8RL76_9PEZI</name>
<keyword evidence="1" id="KW-0378">Hydrolase</keyword>
<evidence type="ECO:0000313" key="3">
    <source>
        <dbReference type="EMBL" id="KAH0556039.1"/>
    </source>
</evidence>
<feature type="signal peptide" evidence="2">
    <location>
        <begin position="1"/>
        <end position="22"/>
    </location>
</feature>
<dbReference type="InterPro" id="IPR007312">
    <property type="entry name" value="Phosphoesterase"/>
</dbReference>
<dbReference type="PANTHER" id="PTHR31956:SF15">
    <property type="entry name" value="ACID PHOSPHATASE PHOA"/>
    <property type="match status" value="1"/>
</dbReference>
<proteinExistence type="predicted"/>
<sequence>MSCKTLPTIAIFVAILSAVVHSRPQESVATQFTATASASVAAAAATAKTSSPTSHVKGKVFDRFVVIWDENTNSQDALNDPSFQSITAQSLLLTNFFAVTHPSEPNYIASFGGDYFGMNNDAFWRIPKNVSTLADLLDDKGISWSLYQEDMPYSGFEGFQWAGGPNGLYVRKHNPAVIYDSIAESADRLSRIKNLTVFYDELKNNKLPQWMFITPNMLHDGHDTNTSYTGNWTKTFLQTLLEDKNFNDNTLVLVTFDESEDYPIPNKVYAALLGDALPKYLAGTKDDTFYTHYSTLATVEANWDLHTLGRWDTGANVFSPVAAKTGDTLRVPRFPPLNETYLNESYPGPLNFSAPVWKPWPVPDMRDRPCGRTVLPSIRDIWGKLQKCTVYHAGVEVPSKANPPVYPPGCS</sequence>
<comment type="caution">
    <text evidence="3">The sequence shown here is derived from an EMBL/GenBank/DDBJ whole genome shotgun (WGS) entry which is preliminary data.</text>
</comment>
<dbReference type="AlphaFoldDB" id="A0A9P8RL76"/>
<dbReference type="PANTHER" id="PTHR31956">
    <property type="entry name" value="NON-SPECIFIC PHOSPHOLIPASE C4-RELATED"/>
    <property type="match status" value="1"/>
</dbReference>
<dbReference type="InterPro" id="IPR017850">
    <property type="entry name" value="Alkaline_phosphatase_core_sf"/>
</dbReference>
<keyword evidence="4" id="KW-1185">Reference proteome</keyword>
<protein>
    <recommendedName>
        <fullName evidence="5">Acid phosphatase</fullName>
    </recommendedName>
</protein>
<dbReference type="EMBL" id="JAGHQM010001254">
    <property type="protein sequence ID" value="KAH0556039.1"/>
    <property type="molecule type" value="Genomic_DNA"/>
</dbReference>